<dbReference type="GO" id="GO:0016747">
    <property type="term" value="F:acyltransferase activity, transferring groups other than amino-acyl groups"/>
    <property type="evidence" value="ECO:0007669"/>
    <property type="project" value="InterPro"/>
</dbReference>
<evidence type="ECO:0000313" key="3">
    <source>
        <dbReference type="Proteomes" id="UP001221757"/>
    </source>
</evidence>
<evidence type="ECO:0000259" key="1">
    <source>
        <dbReference type="PROSITE" id="PS51186"/>
    </source>
</evidence>
<reference evidence="2" key="1">
    <citation type="submission" date="2023-03" db="EMBL/GenBank/DDBJ databases">
        <title>Massive genome expansion in bonnet fungi (Mycena s.s.) driven by repeated elements and novel gene families across ecological guilds.</title>
        <authorList>
            <consortium name="Lawrence Berkeley National Laboratory"/>
            <person name="Harder C.B."/>
            <person name="Miyauchi S."/>
            <person name="Viragh M."/>
            <person name="Kuo A."/>
            <person name="Thoen E."/>
            <person name="Andreopoulos B."/>
            <person name="Lu D."/>
            <person name="Skrede I."/>
            <person name="Drula E."/>
            <person name="Henrissat B."/>
            <person name="Morin E."/>
            <person name="Kohler A."/>
            <person name="Barry K."/>
            <person name="LaButti K."/>
            <person name="Morin E."/>
            <person name="Salamov A."/>
            <person name="Lipzen A."/>
            <person name="Mereny Z."/>
            <person name="Hegedus B."/>
            <person name="Baldrian P."/>
            <person name="Stursova M."/>
            <person name="Weitz H."/>
            <person name="Taylor A."/>
            <person name="Grigoriev I.V."/>
            <person name="Nagy L.G."/>
            <person name="Martin F."/>
            <person name="Kauserud H."/>
        </authorList>
    </citation>
    <scope>NUCLEOTIDE SEQUENCE</scope>
    <source>
        <strain evidence="2">CBHHK067</strain>
    </source>
</reference>
<dbReference type="EMBL" id="JARKIE010000009">
    <property type="protein sequence ID" value="KAJ7705057.1"/>
    <property type="molecule type" value="Genomic_DNA"/>
</dbReference>
<dbReference type="InterPro" id="IPR016181">
    <property type="entry name" value="Acyl_CoA_acyltransferase"/>
</dbReference>
<dbReference type="Gene3D" id="3.40.630.30">
    <property type="match status" value="1"/>
</dbReference>
<comment type="caution">
    <text evidence="2">The sequence shown here is derived from an EMBL/GenBank/DDBJ whole genome shotgun (WGS) entry which is preliminary data.</text>
</comment>
<name>A0AAD7M829_MYCRO</name>
<dbReference type="InterPro" id="IPR000182">
    <property type="entry name" value="GNAT_dom"/>
</dbReference>
<dbReference type="PANTHER" id="PTHR42791:SF2">
    <property type="entry name" value="N-ACETYLTRANSFERASE DOMAIN-CONTAINING PROTEIN"/>
    <property type="match status" value="1"/>
</dbReference>
<sequence length="97" mass="10898">EQTQVDEDAKQGVDLEFRQQVGTTSTALRNETMGDSTYWYLSLLAVDPAYQRRGIGQALLQWGFNHADTHSPPLEVYLESSEDGVRLYEKSGFDLVG</sequence>
<dbReference type="PANTHER" id="PTHR42791">
    <property type="entry name" value="GNAT FAMILY ACETYLTRANSFERASE"/>
    <property type="match status" value="1"/>
</dbReference>
<dbReference type="CDD" id="cd04301">
    <property type="entry name" value="NAT_SF"/>
    <property type="match status" value="1"/>
</dbReference>
<dbReference type="Pfam" id="PF13673">
    <property type="entry name" value="Acetyltransf_10"/>
    <property type="match status" value="1"/>
</dbReference>
<gene>
    <name evidence="2" type="ORF">B0H17DRAFT_832513</name>
</gene>
<dbReference type="AlphaFoldDB" id="A0AAD7M829"/>
<dbReference type="SUPFAM" id="SSF55729">
    <property type="entry name" value="Acyl-CoA N-acyltransferases (Nat)"/>
    <property type="match status" value="1"/>
</dbReference>
<accession>A0AAD7M829</accession>
<organism evidence="2 3">
    <name type="scientific">Mycena rosella</name>
    <name type="common">Pink bonnet</name>
    <name type="synonym">Agaricus rosellus</name>
    <dbReference type="NCBI Taxonomy" id="1033263"/>
    <lineage>
        <taxon>Eukaryota</taxon>
        <taxon>Fungi</taxon>
        <taxon>Dikarya</taxon>
        <taxon>Basidiomycota</taxon>
        <taxon>Agaricomycotina</taxon>
        <taxon>Agaricomycetes</taxon>
        <taxon>Agaricomycetidae</taxon>
        <taxon>Agaricales</taxon>
        <taxon>Marasmiineae</taxon>
        <taxon>Mycenaceae</taxon>
        <taxon>Mycena</taxon>
    </lineage>
</organism>
<keyword evidence="3" id="KW-1185">Reference proteome</keyword>
<proteinExistence type="predicted"/>
<dbReference type="InterPro" id="IPR052523">
    <property type="entry name" value="Trichothecene_AcTrans"/>
</dbReference>
<dbReference type="Proteomes" id="UP001221757">
    <property type="component" value="Unassembled WGS sequence"/>
</dbReference>
<dbReference type="PROSITE" id="PS51186">
    <property type="entry name" value="GNAT"/>
    <property type="match status" value="1"/>
</dbReference>
<protein>
    <recommendedName>
        <fullName evidence="1">N-acetyltransferase domain-containing protein</fullName>
    </recommendedName>
</protein>
<feature type="non-terminal residue" evidence="2">
    <location>
        <position position="1"/>
    </location>
</feature>
<feature type="non-terminal residue" evidence="2">
    <location>
        <position position="97"/>
    </location>
</feature>
<evidence type="ECO:0000313" key="2">
    <source>
        <dbReference type="EMBL" id="KAJ7705057.1"/>
    </source>
</evidence>
<feature type="domain" description="N-acetyltransferase" evidence="1">
    <location>
        <begin position="1"/>
        <end position="97"/>
    </location>
</feature>